<name>A0AAU2GU59_9ACTN</name>
<sequence length="338" mass="35417">MNPALLPRLRPELLPGTVAYGIQYDGPAASDALYWLYLIRQLFDTGQALTAGARGAARLHTGTTGSPAAGYTIPDAPGQSAVSDPLTCLASCGSGARHAVEALHGAIRQVGAPGSATPQLQRSPISRLGWAQATCMVRAEAALCTEAASLTSPTTPLGQQLRQLTESAYQLYARMAALPAFLAWRATTDPLYSAWLDGALSATAQPPPVFDHCTALYAAFPALETQDPAHLRSGLPSGHLERYVPDRSGHQWALVLSTPAGPDDPRDWLRPPSALIAARAPHHPSATLCYVLAQQAAPHDALPLISRADGHHNLEDIAAALASLPGRGGPQSPTPPAF</sequence>
<evidence type="ECO:0000313" key="1">
    <source>
        <dbReference type="EMBL" id="WTU38386.1"/>
    </source>
</evidence>
<protein>
    <submittedName>
        <fullName evidence="1">Uncharacterized protein</fullName>
    </submittedName>
</protein>
<proteinExistence type="predicted"/>
<dbReference type="EMBL" id="CP108253">
    <property type="protein sequence ID" value="WTU38386.1"/>
    <property type="molecule type" value="Genomic_DNA"/>
</dbReference>
<reference evidence="1" key="1">
    <citation type="submission" date="2022-10" db="EMBL/GenBank/DDBJ databases">
        <title>The complete genomes of actinobacterial strains from the NBC collection.</title>
        <authorList>
            <person name="Joergensen T.S."/>
            <person name="Alvarez Arevalo M."/>
            <person name="Sterndorff E.B."/>
            <person name="Faurdal D."/>
            <person name="Vuksanovic O."/>
            <person name="Mourched A.-S."/>
            <person name="Charusanti P."/>
            <person name="Shaw S."/>
            <person name="Blin K."/>
            <person name="Weber T."/>
        </authorList>
    </citation>
    <scope>NUCLEOTIDE SEQUENCE</scope>
    <source>
        <strain evidence="1">NBC_00060</strain>
    </source>
</reference>
<accession>A0AAU2GU59</accession>
<organism evidence="1">
    <name type="scientific">Streptomyces sp. NBC_00060</name>
    <dbReference type="NCBI Taxonomy" id="2975636"/>
    <lineage>
        <taxon>Bacteria</taxon>
        <taxon>Bacillati</taxon>
        <taxon>Actinomycetota</taxon>
        <taxon>Actinomycetes</taxon>
        <taxon>Kitasatosporales</taxon>
        <taxon>Streptomycetaceae</taxon>
        <taxon>Streptomyces</taxon>
    </lineage>
</organism>
<dbReference type="AlphaFoldDB" id="A0AAU2GU59"/>
<gene>
    <name evidence="1" type="ORF">OHV25_01840</name>
</gene>